<reference evidence="2" key="1">
    <citation type="journal article" date="2019" name="Int. J. Syst. Evol. Microbiol.">
        <title>The Global Catalogue of Microorganisms (GCM) 10K type strain sequencing project: providing services to taxonomists for standard genome sequencing and annotation.</title>
        <authorList>
            <consortium name="The Broad Institute Genomics Platform"/>
            <consortium name="The Broad Institute Genome Sequencing Center for Infectious Disease"/>
            <person name="Wu L."/>
            <person name="Ma J."/>
        </authorList>
    </citation>
    <scope>NUCLEOTIDE SEQUENCE [LARGE SCALE GENOMIC DNA]</scope>
    <source>
        <strain evidence="2">KCTC 33522</strain>
    </source>
</reference>
<gene>
    <name evidence="1" type="primary">yhfH</name>
    <name evidence="1" type="ORF">ACFSY7_09505</name>
</gene>
<sequence length="41" mass="4863">MENRQREPKICCECGSEIREKVESIHTQCERCIGRDDEHQS</sequence>
<accession>A0ABW5Y075</accession>
<proteinExistence type="predicted"/>
<organism evidence="1 2">
    <name type="scientific">Kurthia populi</name>
    <dbReference type="NCBI Taxonomy" id="1562132"/>
    <lineage>
        <taxon>Bacteria</taxon>
        <taxon>Bacillati</taxon>
        <taxon>Bacillota</taxon>
        <taxon>Bacilli</taxon>
        <taxon>Bacillales</taxon>
        <taxon>Caryophanaceae</taxon>
        <taxon>Kurthia</taxon>
    </lineage>
</organism>
<comment type="caution">
    <text evidence="1">The sequence shown here is derived from an EMBL/GenBank/DDBJ whole genome shotgun (WGS) entry which is preliminary data.</text>
</comment>
<keyword evidence="2" id="KW-1185">Reference proteome</keyword>
<evidence type="ECO:0000313" key="1">
    <source>
        <dbReference type="EMBL" id="MFD2868738.1"/>
    </source>
</evidence>
<dbReference type="RefSeq" id="WP_020189310.1">
    <property type="nucleotide sequence ID" value="NZ_JBHUOR010000044.1"/>
</dbReference>
<name>A0ABW5Y075_9BACL</name>
<protein>
    <submittedName>
        <fullName evidence="1">Protein YhfH</fullName>
    </submittedName>
</protein>
<evidence type="ECO:0000313" key="2">
    <source>
        <dbReference type="Proteomes" id="UP001597568"/>
    </source>
</evidence>
<dbReference type="Proteomes" id="UP001597568">
    <property type="component" value="Unassembled WGS sequence"/>
</dbReference>
<dbReference type="EMBL" id="JBHUOR010000044">
    <property type="protein sequence ID" value="MFD2868738.1"/>
    <property type="molecule type" value="Genomic_DNA"/>
</dbReference>